<dbReference type="Proteomes" id="UP000037511">
    <property type="component" value="Unassembled WGS sequence"/>
</dbReference>
<evidence type="ECO:0000256" key="11">
    <source>
        <dbReference type="SAM" id="Phobius"/>
    </source>
</evidence>
<dbReference type="InterPro" id="IPR012902">
    <property type="entry name" value="N_methyl_site"/>
</dbReference>
<dbReference type="NCBIfam" id="TIGR02532">
    <property type="entry name" value="IV_pilin_GFxxxE"/>
    <property type="match status" value="1"/>
</dbReference>
<dbReference type="RefSeq" id="WP_050449347.1">
    <property type="nucleotide sequence ID" value="NZ_LGVG01000041.1"/>
</dbReference>
<organism evidence="13 14">
    <name type="scientific">Achromobacter spanius</name>
    <dbReference type="NCBI Taxonomy" id="217203"/>
    <lineage>
        <taxon>Bacteria</taxon>
        <taxon>Pseudomonadati</taxon>
        <taxon>Pseudomonadota</taxon>
        <taxon>Betaproteobacteria</taxon>
        <taxon>Burkholderiales</taxon>
        <taxon>Alcaligenaceae</taxon>
        <taxon>Achromobacter</taxon>
    </lineage>
</organism>
<evidence type="ECO:0000256" key="5">
    <source>
        <dbReference type="ARBA" id="ARBA00022519"/>
    </source>
</evidence>
<comment type="similarity">
    <text evidence="9">Belongs to the GSP H family.</text>
</comment>
<feature type="domain" description="General secretion pathway GspH" evidence="12">
    <location>
        <begin position="47"/>
        <end position="150"/>
    </location>
</feature>
<evidence type="ECO:0000256" key="4">
    <source>
        <dbReference type="ARBA" id="ARBA00022481"/>
    </source>
</evidence>
<dbReference type="Pfam" id="PF12019">
    <property type="entry name" value="GspH"/>
    <property type="match status" value="1"/>
</dbReference>
<evidence type="ECO:0000256" key="9">
    <source>
        <dbReference type="ARBA" id="ARBA00025772"/>
    </source>
</evidence>
<reference evidence="13 14" key="1">
    <citation type="submission" date="2015-07" db="EMBL/GenBank/DDBJ databases">
        <title>Draft genome of Achromobacter spanius.</title>
        <authorList>
            <person name="Wang X."/>
        </authorList>
    </citation>
    <scope>NUCLEOTIDE SEQUENCE [LARGE SCALE GENOMIC DNA]</scope>
    <source>
        <strain evidence="13 14">CGMCC9173</strain>
    </source>
</reference>
<evidence type="ECO:0000256" key="7">
    <source>
        <dbReference type="ARBA" id="ARBA00022989"/>
    </source>
</evidence>
<keyword evidence="6 11" id="KW-0812">Transmembrane</keyword>
<keyword evidence="3" id="KW-1003">Cell membrane</keyword>
<accession>A0AAW3HXE4</accession>
<dbReference type="Pfam" id="PF07963">
    <property type="entry name" value="N_methyl"/>
    <property type="match status" value="1"/>
</dbReference>
<dbReference type="GO" id="GO:0015628">
    <property type="term" value="P:protein secretion by the type II secretion system"/>
    <property type="evidence" value="ECO:0007669"/>
    <property type="project" value="InterPro"/>
</dbReference>
<dbReference type="NCBIfam" id="TIGR01708">
    <property type="entry name" value="typeII_sec_gspH"/>
    <property type="match status" value="1"/>
</dbReference>
<evidence type="ECO:0000256" key="10">
    <source>
        <dbReference type="ARBA" id="ARBA00030775"/>
    </source>
</evidence>
<keyword evidence="4" id="KW-0488">Methylation</keyword>
<keyword evidence="8 11" id="KW-0472">Membrane</keyword>
<keyword evidence="5" id="KW-0997">Cell inner membrane</keyword>
<dbReference type="Gene3D" id="3.30.700.10">
    <property type="entry name" value="Glycoprotein, Type 4 Pilin"/>
    <property type="match status" value="1"/>
</dbReference>
<dbReference type="AlphaFoldDB" id="A0AAW3HXE4"/>
<evidence type="ECO:0000259" key="12">
    <source>
        <dbReference type="Pfam" id="PF12019"/>
    </source>
</evidence>
<evidence type="ECO:0000256" key="8">
    <source>
        <dbReference type="ARBA" id="ARBA00023136"/>
    </source>
</evidence>
<protein>
    <recommendedName>
        <fullName evidence="2">Type II secretion system protein H</fullName>
    </recommendedName>
    <alternativeName>
        <fullName evidence="10">General secretion pathway protein H</fullName>
    </alternativeName>
</protein>
<dbReference type="InterPro" id="IPR049875">
    <property type="entry name" value="TypeII_GspH"/>
</dbReference>
<dbReference type="PROSITE" id="PS00409">
    <property type="entry name" value="PROKAR_NTER_METHYL"/>
    <property type="match status" value="1"/>
</dbReference>
<dbReference type="InterPro" id="IPR002416">
    <property type="entry name" value="T2SS_protein-GspH"/>
</dbReference>
<evidence type="ECO:0000256" key="3">
    <source>
        <dbReference type="ARBA" id="ARBA00022475"/>
    </source>
</evidence>
<keyword evidence="7 11" id="KW-1133">Transmembrane helix</keyword>
<evidence type="ECO:0000256" key="2">
    <source>
        <dbReference type="ARBA" id="ARBA00021549"/>
    </source>
</evidence>
<sequence>MPTSVPGSSERGFTLVEVLVVLVIVAIAASMVSLSIGKRDNGLRADAERLADAFTVAQSEARSDGRSIRWLADDQGWSFERQGRLPGPSADENVPVPVDHLEHDDMLRPQSWQAGVVHLTLSPDRPLVFNTEWVADPITLTLRAGDDQVTLHRDAAGRYDIQ</sequence>
<name>A0AAW3HXE4_9BURK</name>
<evidence type="ECO:0000256" key="6">
    <source>
        <dbReference type="ARBA" id="ARBA00022692"/>
    </source>
</evidence>
<dbReference type="EMBL" id="LGVG01000041">
    <property type="protein sequence ID" value="KNE24943.1"/>
    <property type="molecule type" value="Genomic_DNA"/>
</dbReference>
<proteinExistence type="inferred from homology"/>
<evidence type="ECO:0000313" key="13">
    <source>
        <dbReference type="EMBL" id="KNE24943.1"/>
    </source>
</evidence>
<comment type="caution">
    <text evidence="13">The sequence shown here is derived from an EMBL/GenBank/DDBJ whole genome shotgun (WGS) entry which is preliminary data.</text>
</comment>
<feature type="transmembrane region" description="Helical" evidence="11">
    <location>
        <begin position="12"/>
        <end position="34"/>
    </location>
</feature>
<gene>
    <name evidence="13" type="ORF">AFM18_23835</name>
</gene>
<dbReference type="GO" id="GO:0015627">
    <property type="term" value="C:type II protein secretion system complex"/>
    <property type="evidence" value="ECO:0007669"/>
    <property type="project" value="InterPro"/>
</dbReference>
<comment type="subcellular location">
    <subcellularLocation>
        <location evidence="1">Cell inner membrane</location>
        <topology evidence="1">Single-pass membrane protein</topology>
    </subcellularLocation>
</comment>
<evidence type="ECO:0000313" key="14">
    <source>
        <dbReference type="Proteomes" id="UP000037511"/>
    </source>
</evidence>
<dbReference type="SUPFAM" id="SSF54523">
    <property type="entry name" value="Pili subunits"/>
    <property type="match status" value="1"/>
</dbReference>
<evidence type="ECO:0000256" key="1">
    <source>
        <dbReference type="ARBA" id="ARBA00004377"/>
    </source>
</evidence>
<dbReference type="GO" id="GO:0005886">
    <property type="term" value="C:plasma membrane"/>
    <property type="evidence" value="ECO:0007669"/>
    <property type="project" value="UniProtKB-SubCell"/>
</dbReference>
<dbReference type="InterPro" id="IPR045584">
    <property type="entry name" value="Pilin-like"/>
</dbReference>
<dbReference type="PRINTS" id="PR00885">
    <property type="entry name" value="BCTERIALGSPH"/>
</dbReference>
<dbReference type="InterPro" id="IPR022346">
    <property type="entry name" value="T2SS_GspH"/>
</dbReference>